<keyword evidence="6" id="KW-0325">Glycoprotein</keyword>
<evidence type="ECO:0000313" key="9">
    <source>
        <dbReference type="RefSeq" id="XP_052125847.1"/>
    </source>
</evidence>
<dbReference type="GO" id="GO:0016787">
    <property type="term" value="F:hydrolase activity"/>
    <property type="evidence" value="ECO:0007669"/>
    <property type="project" value="UniProtKB-KW"/>
</dbReference>
<proteinExistence type="inferred from homology"/>
<dbReference type="RefSeq" id="XP_052125847.1">
    <property type="nucleotide sequence ID" value="XM_052269887.1"/>
</dbReference>
<dbReference type="Pfam" id="PF00561">
    <property type="entry name" value="Abhydrolase_1"/>
    <property type="match status" value="1"/>
</dbReference>
<feature type="non-terminal residue" evidence="9">
    <location>
        <position position="1"/>
    </location>
</feature>
<feature type="domain" description="AB hydrolase-1" evidence="7">
    <location>
        <begin position="4"/>
        <end position="242"/>
    </location>
</feature>
<dbReference type="AlphaFoldDB" id="A0A9C6U9X2"/>
<dbReference type="Gene3D" id="3.40.50.1820">
    <property type="entry name" value="alpha/beta hydrolase"/>
    <property type="match status" value="1"/>
</dbReference>
<keyword evidence="2" id="KW-0732">Signal</keyword>
<evidence type="ECO:0000256" key="2">
    <source>
        <dbReference type="ARBA" id="ARBA00022729"/>
    </source>
</evidence>
<dbReference type="PANTHER" id="PTHR11005">
    <property type="entry name" value="LYSOSOMAL ACID LIPASE-RELATED"/>
    <property type="match status" value="1"/>
</dbReference>
<reference evidence="9" key="1">
    <citation type="submission" date="2025-08" db="UniProtKB">
        <authorList>
            <consortium name="RefSeq"/>
        </authorList>
    </citation>
    <scope>IDENTIFICATION</scope>
    <source>
        <tissue evidence="9">Whole organism</tissue>
    </source>
</reference>
<evidence type="ECO:0000256" key="1">
    <source>
        <dbReference type="ARBA" id="ARBA00010701"/>
    </source>
</evidence>
<dbReference type="KEGG" id="foc:113214708"/>
<protein>
    <submittedName>
        <fullName evidence="9">Lipase 3-like</fullName>
    </submittedName>
</protein>
<name>A0A9C6U9X2_FRAOC</name>
<dbReference type="GeneID" id="113214708"/>
<keyword evidence="4" id="KW-0442">Lipid degradation</keyword>
<evidence type="ECO:0000256" key="6">
    <source>
        <dbReference type="ARBA" id="ARBA00023180"/>
    </source>
</evidence>
<sequence length="260" mass="29095">RSWHENGFYDLAAELDYALGVTGQPSLYYIGHSMGTTTLLVLLSARPEYNSRIRQASLLAPVVYFQHPRGLMASALPVSKKFERDLRASHVEVLPLGTVPLTLMNSLCHPGAATYNLCVAVFMQVAGPDRKQLNETLFTTILAHLPAGGSLGQFVHFAQVYKTGQFRQYDHGVRLNTRLYGRSQPPLYNLTNVVAPIVFYYATGDYLSDAKDVERLISEVPGTAAVFKVPDKKFNHADYLWGTNSYELLYKTVLKTLRDF</sequence>
<dbReference type="OrthoDB" id="9974421at2759"/>
<dbReference type="FunFam" id="3.40.50.1820:FF:000057">
    <property type="entry name" value="Lipase"/>
    <property type="match status" value="1"/>
</dbReference>
<dbReference type="Proteomes" id="UP000504606">
    <property type="component" value="Unplaced"/>
</dbReference>
<evidence type="ECO:0000256" key="3">
    <source>
        <dbReference type="ARBA" id="ARBA00022801"/>
    </source>
</evidence>
<evidence type="ECO:0000256" key="5">
    <source>
        <dbReference type="ARBA" id="ARBA00023098"/>
    </source>
</evidence>
<organism evidence="8 9">
    <name type="scientific">Frankliniella occidentalis</name>
    <name type="common">Western flower thrips</name>
    <name type="synonym">Euthrips occidentalis</name>
    <dbReference type="NCBI Taxonomy" id="133901"/>
    <lineage>
        <taxon>Eukaryota</taxon>
        <taxon>Metazoa</taxon>
        <taxon>Ecdysozoa</taxon>
        <taxon>Arthropoda</taxon>
        <taxon>Hexapoda</taxon>
        <taxon>Insecta</taxon>
        <taxon>Pterygota</taxon>
        <taxon>Neoptera</taxon>
        <taxon>Paraneoptera</taxon>
        <taxon>Thysanoptera</taxon>
        <taxon>Terebrantia</taxon>
        <taxon>Thripoidea</taxon>
        <taxon>Thripidae</taxon>
        <taxon>Frankliniella</taxon>
    </lineage>
</organism>
<accession>A0A9C6U9X2</accession>
<keyword evidence="8" id="KW-1185">Reference proteome</keyword>
<dbReference type="InterPro" id="IPR029058">
    <property type="entry name" value="AB_hydrolase_fold"/>
</dbReference>
<keyword evidence="3" id="KW-0378">Hydrolase</keyword>
<dbReference type="InterPro" id="IPR000073">
    <property type="entry name" value="AB_hydrolase_1"/>
</dbReference>
<gene>
    <name evidence="9" type="primary">LOC113214708</name>
</gene>
<keyword evidence="5" id="KW-0443">Lipid metabolism</keyword>
<dbReference type="SUPFAM" id="SSF53474">
    <property type="entry name" value="alpha/beta-Hydrolases"/>
    <property type="match status" value="1"/>
</dbReference>
<comment type="similarity">
    <text evidence="1">Belongs to the AB hydrolase superfamily. Lipase family.</text>
</comment>
<evidence type="ECO:0000256" key="4">
    <source>
        <dbReference type="ARBA" id="ARBA00022963"/>
    </source>
</evidence>
<dbReference type="GO" id="GO:0016042">
    <property type="term" value="P:lipid catabolic process"/>
    <property type="evidence" value="ECO:0007669"/>
    <property type="project" value="UniProtKB-KW"/>
</dbReference>
<evidence type="ECO:0000313" key="8">
    <source>
        <dbReference type="Proteomes" id="UP000504606"/>
    </source>
</evidence>
<evidence type="ECO:0000259" key="7">
    <source>
        <dbReference type="Pfam" id="PF00561"/>
    </source>
</evidence>